<feature type="coiled-coil region" evidence="1">
    <location>
        <begin position="215"/>
        <end position="242"/>
    </location>
</feature>
<feature type="chain" id="PRO_5002741309" description="Transmembrane protein" evidence="3">
    <location>
        <begin position="32"/>
        <end position="539"/>
    </location>
</feature>
<proteinExistence type="evidence at transcript level"/>
<dbReference type="GO" id="GO:0016020">
    <property type="term" value="C:membrane"/>
    <property type="evidence" value="ECO:0007669"/>
    <property type="project" value="TreeGrafter"/>
</dbReference>
<dbReference type="PANTHER" id="PTHR31414">
    <property type="entry name" value="TRANSMEMBRANE PROTEIN DDB_G0292058"/>
    <property type="match status" value="1"/>
</dbReference>
<evidence type="ECO:0000256" key="3">
    <source>
        <dbReference type="SAM" id="SignalP"/>
    </source>
</evidence>
<reference evidence="4" key="1">
    <citation type="journal article" date="2008" name="BMC Genomics">
        <title>A conifer genomics resource of 200,000 spruce (Picea spp.) ESTs and 6,464 high-quality, sequence-finished full-length cDNAs for Sitka spruce (Picea sitchensis).</title>
        <authorList>
            <person name="Ralph S.G."/>
            <person name="Chun H.J."/>
            <person name="Kolosova N."/>
            <person name="Cooper D."/>
            <person name="Oddy C."/>
            <person name="Ritland C.E."/>
            <person name="Kirkpatrick R."/>
            <person name="Moore R."/>
            <person name="Barber S."/>
            <person name="Holt R.A."/>
            <person name="Jones S.J."/>
            <person name="Marra M.A."/>
            <person name="Douglas C.J."/>
            <person name="Ritland K."/>
            <person name="Bohlmann J."/>
        </authorList>
    </citation>
    <scope>NUCLEOTIDE SEQUENCE</scope>
    <source>
        <tissue evidence="4">Bark</tissue>
    </source>
</reference>
<organism evidence="4">
    <name type="scientific">Picea sitchensis</name>
    <name type="common">Sitka spruce</name>
    <name type="synonym">Pinus sitchensis</name>
    <dbReference type="NCBI Taxonomy" id="3332"/>
    <lineage>
        <taxon>Eukaryota</taxon>
        <taxon>Viridiplantae</taxon>
        <taxon>Streptophyta</taxon>
        <taxon>Embryophyta</taxon>
        <taxon>Tracheophyta</taxon>
        <taxon>Spermatophyta</taxon>
        <taxon>Pinopsida</taxon>
        <taxon>Pinidae</taxon>
        <taxon>Conifers I</taxon>
        <taxon>Pinales</taxon>
        <taxon>Pinaceae</taxon>
        <taxon>Picea</taxon>
    </lineage>
</organism>
<feature type="transmembrane region" description="Helical" evidence="2">
    <location>
        <begin position="142"/>
        <end position="163"/>
    </location>
</feature>
<feature type="transmembrane region" description="Helical" evidence="2">
    <location>
        <begin position="490"/>
        <end position="512"/>
    </location>
</feature>
<feature type="transmembrane region" description="Helical" evidence="2">
    <location>
        <begin position="280"/>
        <end position="304"/>
    </location>
</feature>
<evidence type="ECO:0008006" key="5">
    <source>
        <dbReference type="Google" id="ProtNLM"/>
    </source>
</evidence>
<keyword evidence="1" id="KW-0175">Coiled coil</keyword>
<feature type="signal peptide" evidence="3">
    <location>
        <begin position="1"/>
        <end position="31"/>
    </location>
</feature>
<sequence length="539" mass="59753">MSCLRIYSMCIASAFLLSLLLCSMHPTAALAALSSEEAVPGGIVHLEASPPAPLAENSSLVLAARRTHRHDPLDNFKRYGGGWNISNEHYWASVGLTGAPYFAIACLWFIGFGLVLSALLCYHCCCKRRVKLDELHEKAYTISLILLVLFTCAGVAGSILLYVGQDKFHRSISHTLDYVVDQSKFTVQNLRNVSEYLDLAKTAGVDQVFLPVSNQQKIDDLNRKLNREANNLESKTNDNSRTIKDVLENVRFTLIVVAAAMLLLAFLGLLFSILGLKTLVYFLVLGAWFLVAGTFILCGVFVLLNSAVGDTCVAMKEWVAHPYEDTALDHILPCVDVATAEQSLNQSKEVTSKVVAVVNQVLSTVANRNLPPNAGPLYYNQSGPLVPTLCSPYTVRLDNRQCNAGEVNLTNAVQVWKNYTCTVSSSGICATTGRITPDIYKQLVLAVNISYGLYHYTPFLVSLEDCTFVRDTFGTITKNYCPGLREHLRWVYIGLAFVSTGIMLSIIFWVVYSKQRRRRDEYLKQHGDGQFMARDNKSV</sequence>
<protein>
    <recommendedName>
        <fullName evidence="5">Transmembrane protein</fullName>
    </recommendedName>
</protein>
<keyword evidence="2" id="KW-0472">Membrane</keyword>
<keyword evidence="2" id="KW-1133">Transmembrane helix</keyword>
<keyword evidence="2" id="KW-0812">Transmembrane</keyword>
<name>A9NWY8_PICSI</name>
<dbReference type="InterPro" id="IPR040283">
    <property type="entry name" value="DDB_G0292058-like"/>
</dbReference>
<evidence type="ECO:0000256" key="1">
    <source>
        <dbReference type="SAM" id="Coils"/>
    </source>
</evidence>
<accession>A9NWY8</accession>
<feature type="transmembrane region" description="Helical" evidence="2">
    <location>
        <begin position="101"/>
        <end position="122"/>
    </location>
</feature>
<evidence type="ECO:0000256" key="2">
    <source>
        <dbReference type="SAM" id="Phobius"/>
    </source>
</evidence>
<dbReference type="AlphaFoldDB" id="A9NWY8"/>
<keyword evidence="3" id="KW-0732">Signal</keyword>
<dbReference type="PANTHER" id="PTHR31414:SF15">
    <property type="entry name" value="PLASMA MEMBRANE FUSION PROTEIN"/>
    <property type="match status" value="1"/>
</dbReference>
<evidence type="ECO:0000313" key="4">
    <source>
        <dbReference type="EMBL" id="ABK25149.1"/>
    </source>
</evidence>
<dbReference type="EMBL" id="EF085853">
    <property type="protein sequence ID" value="ABK25149.1"/>
    <property type="molecule type" value="mRNA"/>
</dbReference>
<feature type="transmembrane region" description="Helical" evidence="2">
    <location>
        <begin position="252"/>
        <end position="273"/>
    </location>
</feature>